<proteinExistence type="predicted"/>
<protein>
    <submittedName>
        <fullName evidence="7">Fungal-specific transcription factor domain-containing protein</fullName>
    </submittedName>
</protein>
<sequence length="683" mass="76562">MFSSDELVSRPSRQKQWNRRPQRSCDVCRQRKTRCDAGLDMAGTQCSTCLAFGVPCTYITPTRRRGPKSRLEEELRQKIADLEAELRSLSVCSRCAQPLRSEPEQLSPPSDTPKSASATFTEADSPPPDEDIAAELVARFDQISIAGTKGKFFGSASNFSLVAGAIVEKEKYTGGPQALEPHLRRRIYWELLPWEKELHDQRPHYVYPARDLIASLLELYFTNVHPILPVVHRPSFERYVAEGLHLKDTRFGATLLAVLAIGSRYSDDPRVLIDGETSLSSGWKFVAQVPTVRKYLEGTIHEAQFYCLMALYSIGITAHHVTWLYLGLGIRYLQHRDEHRRKLESHEFEDELWNRVFWSMFALDRIMCVQLGRPAAIHLEDYDVAPLIEVDDEYWEHGFTQPPGKPSFLSYFACLLRLCEIMGDALRRLYPSKKLKNPVSEQSVVVELDSAMNDFFNSIPPHLRRDPDPDGQGVFFNQSVILYTMYYSTQITIHKPYIHNQAMASRSICTAAARSVLHVAATWMNTAHCMPFVLLQSSAAFSAVILILNIFASKRAGLPVDSDKDLRHVGTALKILKCCEGRYQAAGRFWELLQALLSLDSPPSPAENFVPGSSVTTNGPLSGGSFEYGMSIEQLLATTGIDSSAAILQWDSSSGVADGVLDDEIMSVWPWMANVIGMPVSTS</sequence>
<evidence type="ECO:0000313" key="8">
    <source>
        <dbReference type="Proteomes" id="UP001215280"/>
    </source>
</evidence>
<dbReference type="InterPro" id="IPR007219">
    <property type="entry name" value="XnlR_reg_dom"/>
</dbReference>
<keyword evidence="3" id="KW-0238">DNA-binding</keyword>
<feature type="region of interest" description="Disordered" evidence="5">
    <location>
        <begin position="99"/>
        <end position="128"/>
    </location>
</feature>
<dbReference type="PROSITE" id="PS00463">
    <property type="entry name" value="ZN2_CY6_FUNGAL_1"/>
    <property type="match status" value="1"/>
</dbReference>
<dbReference type="GO" id="GO:0006351">
    <property type="term" value="P:DNA-templated transcription"/>
    <property type="evidence" value="ECO:0007669"/>
    <property type="project" value="InterPro"/>
</dbReference>
<reference evidence="7" key="1">
    <citation type="submission" date="2023-03" db="EMBL/GenBank/DDBJ databases">
        <title>Massive genome expansion in bonnet fungi (Mycena s.s.) driven by repeated elements and novel gene families across ecological guilds.</title>
        <authorList>
            <consortium name="Lawrence Berkeley National Laboratory"/>
            <person name="Harder C.B."/>
            <person name="Miyauchi S."/>
            <person name="Viragh M."/>
            <person name="Kuo A."/>
            <person name="Thoen E."/>
            <person name="Andreopoulos B."/>
            <person name="Lu D."/>
            <person name="Skrede I."/>
            <person name="Drula E."/>
            <person name="Henrissat B."/>
            <person name="Morin E."/>
            <person name="Kohler A."/>
            <person name="Barry K."/>
            <person name="LaButti K."/>
            <person name="Morin E."/>
            <person name="Salamov A."/>
            <person name="Lipzen A."/>
            <person name="Mereny Z."/>
            <person name="Hegedus B."/>
            <person name="Baldrian P."/>
            <person name="Stursova M."/>
            <person name="Weitz H."/>
            <person name="Taylor A."/>
            <person name="Grigoriev I.V."/>
            <person name="Nagy L.G."/>
            <person name="Martin F."/>
            <person name="Kauserud H."/>
        </authorList>
    </citation>
    <scope>NUCLEOTIDE SEQUENCE</scope>
    <source>
        <strain evidence="7">CBHHK188m</strain>
    </source>
</reference>
<dbReference type="Proteomes" id="UP001215280">
    <property type="component" value="Unassembled WGS sequence"/>
</dbReference>
<organism evidence="7 8">
    <name type="scientific">Mycena maculata</name>
    <dbReference type="NCBI Taxonomy" id="230809"/>
    <lineage>
        <taxon>Eukaryota</taxon>
        <taxon>Fungi</taxon>
        <taxon>Dikarya</taxon>
        <taxon>Basidiomycota</taxon>
        <taxon>Agaricomycotina</taxon>
        <taxon>Agaricomycetes</taxon>
        <taxon>Agaricomycetidae</taxon>
        <taxon>Agaricales</taxon>
        <taxon>Marasmiineae</taxon>
        <taxon>Mycenaceae</taxon>
        <taxon>Mycena</taxon>
    </lineage>
</organism>
<dbReference type="Pfam" id="PF00172">
    <property type="entry name" value="Zn_clus"/>
    <property type="match status" value="1"/>
</dbReference>
<keyword evidence="4" id="KW-0539">Nucleus</keyword>
<evidence type="ECO:0000259" key="6">
    <source>
        <dbReference type="PROSITE" id="PS50048"/>
    </source>
</evidence>
<dbReference type="GO" id="GO:0003677">
    <property type="term" value="F:DNA binding"/>
    <property type="evidence" value="ECO:0007669"/>
    <property type="project" value="UniProtKB-KW"/>
</dbReference>
<dbReference type="PANTHER" id="PTHR46910:SF3">
    <property type="entry name" value="HALOTOLERANCE PROTEIN 9-RELATED"/>
    <property type="match status" value="1"/>
</dbReference>
<dbReference type="CDD" id="cd00067">
    <property type="entry name" value="GAL4"/>
    <property type="match status" value="1"/>
</dbReference>
<evidence type="ECO:0000313" key="7">
    <source>
        <dbReference type="EMBL" id="KAJ7777537.1"/>
    </source>
</evidence>
<dbReference type="GO" id="GO:0005634">
    <property type="term" value="C:nucleus"/>
    <property type="evidence" value="ECO:0007669"/>
    <property type="project" value="UniProtKB-SubCell"/>
</dbReference>
<dbReference type="Pfam" id="PF04082">
    <property type="entry name" value="Fungal_trans"/>
    <property type="match status" value="1"/>
</dbReference>
<dbReference type="EMBL" id="JARJLG010000010">
    <property type="protein sequence ID" value="KAJ7777537.1"/>
    <property type="molecule type" value="Genomic_DNA"/>
</dbReference>
<dbReference type="PROSITE" id="PS50048">
    <property type="entry name" value="ZN2_CY6_FUNGAL_2"/>
    <property type="match status" value="1"/>
</dbReference>
<dbReference type="GO" id="GO:0000981">
    <property type="term" value="F:DNA-binding transcription factor activity, RNA polymerase II-specific"/>
    <property type="evidence" value="ECO:0007669"/>
    <property type="project" value="InterPro"/>
</dbReference>
<name>A0AAD7NVI7_9AGAR</name>
<dbReference type="SMART" id="SM00906">
    <property type="entry name" value="Fungal_trans"/>
    <property type="match status" value="1"/>
</dbReference>
<dbReference type="PANTHER" id="PTHR46910">
    <property type="entry name" value="TRANSCRIPTION FACTOR PDR1"/>
    <property type="match status" value="1"/>
</dbReference>
<comment type="caution">
    <text evidence="7">The sequence shown here is derived from an EMBL/GenBank/DDBJ whole genome shotgun (WGS) entry which is preliminary data.</text>
</comment>
<dbReference type="Gene3D" id="4.10.240.10">
    <property type="entry name" value="Zn(2)-C6 fungal-type DNA-binding domain"/>
    <property type="match status" value="1"/>
</dbReference>
<keyword evidence="2" id="KW-0479">Metal-binding</keyword>
<dbReference type="SUPFAM" id="SSF57701">
    <property type="entry name" value="Zn2/Cys6 DNA-binding domain"/>
    <property type="match status" value="1"/>
</dbReference>
<feature type="domain" description="Zn(2)-C6 fungal-type" evidence="6">
    <location>
        <begin position="24"/>
        <end position="58"/>
    </location>
</feature>
<comment type="subcellular location">
    <subcellularLocation>
        <location evidence="1">Nucleus</location>
    </subcellularLocation>
</comment>
<dbReference type="GO" id="GO:0008270">
    <property type="term" value="F:zinc ion binding"/>
    <property type="evidence" value="ECO:0007669"/>
    <property type="project" value="InterPro"/>
</dbReference>
<evidence type="ECO:0000256" key="1">
    <source>
        <dbReference type="ARBA" id="ARBA00004123"/>
    </source>
</evidence>
<evidence type="ECO:0000256" key="2">
    <source>
        <dbReference type="ARBA" id="ARBA00022723"/>
    </source>
</evidence>
<evidence type="ECO:0000256" key="5">
    <source>
        <dbReference type="SAM" id="MobiDB-lite"/>
    </source>
</evidence>
<keyword evidence="8" id="KW-1185">Reference proteome</keyword>
<dbReference type="InterPro" id="IPR001138">
    <property type="entry name" value="Zn2Cys6_DnaBD"/>
</dbReference>
<dbReference type="InterPro" id="IPR036864">
    <property type="entry name" value="Zn2-C6_fun-type_DNA-bd_sf"/>
</dbReference>
<feature type="compositionally biased region" description="Polar residues" evidence="5">
    <location>
        <begin position="107"/>
        <end position="122"/>
    </location>
</feature>
<dbReference type="SMART" id="SM00066">
    <property type="entry name" value="GAL4"/>
    <property type="match status" value="1"/>
</dbReference>
<gene>
    <name evidence="7" type="ORF">DFH07DRAFT_10312</name>
</gene>
<dbReference type="AlphaFoldDB" id="A0AAD7NVI7"/>
<evidence type="ECO:0000256" key="3">
    <source>
        <dbReference type="ARBA" id="ARBA00023125"/>
    </source>
</evidence>
<dbReference type="InterPro" id="IPR050987">
    <property type="entry name" value="AtrR-like"/>
</dbReference>
<accession>A0AAD7NVI7</accession>
<dbReference type="CDD" id="cd12148">
    <property type="entry name" value="fungal_TF_MHR"/>
    <property type="match status" value="1"/>
</dbReference>
<evidence type="ECO:0000256" key="4">
    <source>
        <dbReference type="ARBA" id="ARBA00023242"/>
    </source>
</evidence>